<feature type="region of interest" description="Disordered" evidence="1">
    <location>
        <begin position="1"/>
        <end position="32"/>
    </location>
</feature>
<comment type="caution">
    <text evidence="3">The sequence shown here is derived from an EMBL/GenBank/DDBJ whole genome shotgun (WGS) entry which is preliminary data.</text>
</comment>
<dbReference type="EMBL" id="AOJI01000022">
    <property type="protein sequence ID" value="EMA67746.1"/>
    <property type="molecule type" value="Genomic_DNA"/>
</dbReference>
<organism evidence="3 4">
    <name type="scientific">Halorubrum aidingense JCM 13560</name>
    <dbReference type="NCBI Taxonomy" id="1230454"/>
    <lineage>
        <taxon>Archaea</taxon>
        <taxon>Methanobacteriati</taxon>
        <taxon>Methanobacteriota</taxon>
        <taxon>Stenosarchaea group</taxon>
        <taxon>Halobacteria</taxon>
        <taxon>Halobacteriales</taxon>
        <taxon>Haloferacaceae</taxon>
        <taxon>Halorubrum</taxon>
    </lineage>
</organism>
<evidence type="ECO:0008006" key="5">
    <source>
        <dbReference type="Google" id="ProtNLM"/>
    </source>
</evidence>
<evidence type="ECO:0000256" key="2">
    <source>
        <dbReference type="SAM" id="Phobius"/>
    </source>
</evidence>
<dbReference type="RefSeq" id="WP_008000320.1">
    <property type="nucleotide sequence ID" value="NZ_AOJI01000022.1"/>
</dbReference>
<proteinExistence type="predicted"/>
<name>M0PCH6_9EURY</name>
<dbReference type="PATRIC" id="fig|1230454.4.peg.1713"/>
<evidence type="ECO:0000256" key="1">
    <source>
        <dbReference type="SAM" id="MobiDB-lite"/>
    </source>
</evidence>
<keyword evidence="2" id="KW-1133">Transmembrane helix</keyword>
<feature type="transmembrane region" description="Helical" evidence="2">
    <location>
        <begin position="111"/>
        <end position="129"/>
    </location>
</feature>
<keyword evidence="2" id="KW-0472">Membrane</keyword>
<dbReference type="Proteomes" id="UP000011575">
    <property type="component" value="Unassembled WGS sequence"/>
</dbReference>
<feature type="transmembrane region" description="Helical" evidence="2">
    <location>
        <begin position="170"/>
        <end position="188"/>
    </location>
</feature>
<evidence type="ECO:0000313" key="4">
    <source>
        <dbReference type="Proteomes" id="UP000011575"/>
    </source>
</evidence>
<feature type="compositionally biased region" description="Basic and acidic residues" evidence="1">
    <location>
        <begin position="7"/>
        <end position="19"/>
    </location>
</feature>
<feature type="transmembrane region" description="Helical" evidence="2">
    <location>
        <begin position="232"/>
        <end position="254"/>
    </location>
</feature>
<dbReference type="STRING" id="1230454.C461_08464"/>
<sequence length="329" mass="33364">MTADGDGPVRDADAGDEAGRNSGGTPRGPPTVSELAASLTAAVRSRPPAELALVFLPLPALLVAVSLLPGSSAWRLSLAAEGVFESRWTLWTAFASSYVHTTTTHLVDNVVNYWLLLAVAYPLSVVAGWRRRLLYAALTYLSVVPIVSAWATIVALGGLTNAPTAGFSDVNSAFLGYLVVVWFAALATETNGSGAVDRSPDGGLVGIDARWAAVVALASLAVAYLVPSGAGYFPPLPAVGGLFAVAAVAVAAGLHAVAGRPRVVGLNLAPSRELLYVTGASVAAAGVIGSMVLVPFGSNVFAHLAGYVVGFIVPFLAVIADESSAAGSG</sequence>
<feature type="transmembrane region" description="Helical" evidence="2">
    <location>
        <begin position="300"/>
        <end position="320"/>
    </location>
</feature>
<feature type="transmembrane region" description="Helical" evidence="2">
    <location>
        <begin position="51"/>
        <end position="68"/>
    </location>
</feature>
<reference evidence="3 4" key="1">
    <citation type="journal article" date="2014" name="PLoS Genet.">
        <title>Phylogenetically driven sequencing of extremely halophilic archaea reveals strategies for static and dynamic osmo-response.</title>
        <authorList>
            <person name="Becker E.A."/>
            <person name="Seitzer P.M."/>
            <person name="Tritt A."/>
            <person name="Larsen D."/>
            <person name="Krusor M."/>
            <person name="Yao A.I."/>
            <person name="Wu D."/>
            <person name="Madern D."/>
            <person name="Eisen J.A."/>
            <person name="Darling A.E."/>
            <person name="Facciotti M.T."/>
        </authorList>
    </citation>
    <scope>NUCLEOTIDE SEQUENCE [LARGE SCALE GENOMIC DNA]</scope>
    <source>
        <strain evidence="3 4">JCM 13560</strain>
    </source>
</reference>
<protein>
    <recommendedName>
        <fullName evidence="5">Rhomboid family protein</fullName>
    </recommendedName>
</protein>
<feature type="transmembrane region" description="Helical" evidence="2">
    <location>
        <begin position="136"/>
        <end position="158"/>
    </location>
</feature>
<evidence type="ECO:0000313" key="3">
    <source>
        <dbReference type="EMBL" id="EMA67746.1"/>
    </source>
</evidence>
<feature type="transmembrane region" description="Helical" evidence="2">
    <location>
        <begin position="209"/>
        <end position="226"/>
    </location>
</feature>
<keyword evidence="2" id="KW-0812">Transmembrane</keyword>
<feature type="transmembrane region" description="Helical" evidence="2">
    <location>
        <begin position="274"/>
        <end position="294"/>
    </location>
</feature>
<accession>M0PCH6</accession>
<dbReference type="AlphaFoldDB" id="M0PCH6"/>
<keyword evidence="4" id="KW-1185">Reference proteome</keyword>
<gene>
    <name evidence="3" type="ORF">C461_08464</name>
</gene>